<dbReference type="InterPro" id="IPR004843">
    <property type="entry name" value="Calcineurin-like_PHP"/>
</dbReference>
<feature type="domain" description="Calcineurin-like phosphoesterase" evidence="5">
    <location>
        <begin position="4"/>
        <end position="202"/>
    </location>
</feature>
<keyword evidence="2" id="KW-0378">Hydrolase</keyword>
<proteinExistence type="inferred from homology"/>
<dbReference type="EMBL" id="CP014859">
    <property type="protein sequence ID" value="AOS64759.1"/>
    <property type="molecule type" value="Genomic_DNA"/>
</dbReference>
<dbReference type="GO" id="GO:0016787">
    <property type="term" value="F:hydrolase activity"/>
    <property type="evidence" value="ECO:0007669"/>
    <property type="project" value="UniProtKB-KW"/>
</dbReference>
<dbReference type="PANTHER" id="PTHR42988:SF2">
    <property type="entry name" value="CYCLIC NUCLEOTIDE PHOSPHODIESTERASE CBUA0032-RELATED"/>
    <property type="match status" value="1"/>
</dbReference>
<dbReference type="InterPro" id="IPR029052">
    <property type="entry name" value="Metallo-depent_PP-like"/>
</dbReference>
<keyword evidence="3" id="KW-0408">Iron</keyword>
<organism evidence="6 7">
    <name type="scientific">Actinoalloteichus hymeniacidonis</name>
    <dbReference type="NCBI Taxonomy" id="340345"/>
    <lineage>
        <taxon>Bacteria</taxon>
        <taxon>Bacillati</taxon>
        <taxon>Actinomycetota</taxon>
        <taxon>Actinomycetes</taxon>
        <taxon>Pseudonocardiales</taxon>
        <taxon>Pseudonocardiaceae</taxon>
        <taxon>Actinoalloteichus</taxon>
    </lineage>
</organism>
<gene>
    <name evidence="6" type="ORF">TL08_19840</name>
</gene>
<accession>A0AAC9HSH6</accession>
<name>A0AAC9HSH6_9PSEU</name>
<keyword evidence="1" id="KW-0479">Metal-binding</keyword>
<keyword evidence="7" id="KW-1185">Reference proteome</keyword>
<dbReference type="Proteomes" id="UP000095210">
    <property type="component" value="Chromosome"/>
</dbReference>
<dbReference type="Gene3D" id="3.60.21.10">
    <property type="match status" value="1"/>
</dbReference>
<evidence type="ECO:0000313" key="6">
    <source>
        <dbReference type="EMBL" id="AOS64759.1"/>
    </source>
</evidence>
<dbReference type="SUPFAM" id="SSF56300">
    <property type="entry name" value="Metallo-dependent phosphatases"/>
    <property type="match status" value="1"/>
</dbReference>
<reference evidence="7" key="1">
    <citation type="submission" date="2016-03" db="EMBL/GenBank/DDBJ databases">
        <title>Complete genome sequence of the type strain Actinoalloteichus hymeniacidonis DSM 45092.</title>
        <authorList>
            <person name="Schaffert L."/>
            <person name="Albersmeier A."/>
            <person name="Winkler A."/>
            <person name="Kalinowski J."/>
            <person name="Zotchev S."/>
            <person name="Ruckert C."/>
        </authorList>
    </citation>
    <scope>NUCLEOTIDE SEQUENCE [LARGE SCALE GENOMIC DNA]</scope>
    <source>
        <strain evidence="7">HPA177(T) (DSM 45092(T))</strain>
    </source>
</reference>
<protein>
    <submittedName>
        <fullName evidence="6">Calcineurin-like phosphoesterase</fullName>
    </submittedName>
</protein>
<evidence type="ECO:0000256" key="4">
    <source>
        <dbReference type="ARBA" id="ARBA00025742"/>
    </source>
</evidence>
<dbReference type="AlphaFoldDB" id="A0AAC9HSH6"/>
<comment type="similarity">
    <text evidence="4">Belongs to the cyclic nucleotide phosphodiesterase class-III family.</text>
</comment>
<sequence>MVLLAQISDLHLDGTARAIERADRVMDHLRALPRAVDAVLVTGDIADRGDPAEYRQAAEILTCESPVLVCPGNHDERRAFRSGLLGKLGAPLGAAAESAARDTESAPINQLHRIGDAAIVLLDSTIPGSPDGLLTPDTLDWLTSTLDDLGGTVPVLLALHHPPVDLHHPLPDRYPLRRREDLAEVLAGRPEVVAILGGHAHTAATSMFAARPVILAPAVTWTLRMPWEGDSPVDLAAPPALAFHVLEDWRLTTHFRILASPASERGRVGSAGRRDQAP</sequence>
<dbReference type="PANTHER" id="PTHR42988">
    <property type="entry name" value="PHOSPHOHYDROLASE"/>
    <property type="match status" value="1"/>
</dbReference>
<dbReference type="InterPro" id="IPR050884">
    <property type="entry name" value="CNP_phosphodiesterase-III"/>
</dbReference>
<evidence type="ECO:0000256" key="3">
    <source>
        <dbReference type="ARBA" id="ARBA00023004"/>
    </source>
</evidence>
<dbReference type="KEGG" id="ahm:TL08_19840"/>
<evidence type="ECO:0000313" key="7">
    <source>
        <dbReference type="Proteomes" id="UP000095210"/>
    </source>
</evidence>
<dbReference type="Pfam" id="PF00149">
    <property type="entry name" value="Metallophos"/>
    <property type="match status" value="1"/>
</dbReference>
<evidence type="ECO:0000259" key="5">
    <source>
        <dbReference type="Pfam" id="PF00149"/>
    </source>
</evidence>
<dbReference type="RefSeq" id="WP_069851047.1">
    <property type="nucleotide sequence ID" value="NZ_CP014859.1"/>
</dbReference>
<dbReference type="GO" id="GO:0046872">
    <property type="term" value="F:metal ion binding"/>
    <property type="evidence" value="ECO:0007669"/>
    <property type="project" value="UniProtKB-KW"/>
</dbReference>
<evidence type="ECO:0000256" key="2">
    <source>
        <dbReference type="ARBA" id="ARBA00022801"/>
    </source>
</evidence>
<evidence type="ECO:0000256" key="1">
    <source>
        <dbReference type="ARBA" id="ARBA00022723"/>
    </source>
</evidence>